<dbReference type="AlphaFoldDB" id="A0AAE1IYV1"/>
<dbReference type="InterPro" id="IPR017850">
    <property type="entry name" value="Alkaline_phosphatase_core_sf"/>
</dbReference>
<dbReference type="Gene3D" id="3.40.720.10">
    <property type="entry name" value="Alkaline Phosphatase, subunit A"/>
    <property type="match status" value="1"/>
</dbReference>
<name>A0AAE1IYV1_9FABA</name>
<dbReference type="PANTHER" id="PTHR10151">
    <property type="entry name" value="ECTONUCLEOTIDE PYROPHOSPHATASE/PHOSPHODIESTERASE"/>
    <property type="match status" value="1"/>
</dbReference>
<dbReference type="GO" id="GO:0005773">
    <property type="term" value="C:vacuole"/>
    <property type="evidence" value="ECO:0007669"/>
    <property type="project" value="TreeGrafter"/>
</dbReference>
<dbReference type="GO" id="GO:0016787">
    <property type="term" value="F:hydrolase activity"/>
    <property type="evidence" value="ECO:0007669"/>
    <property type="project" value="UniProtKB-ARBA"/>
</dbReference>
<reference evidence="1" key="1">
    <citation type="submission" date="2023-10" db="EMBL/GenBank/DDBJ databases">
        <title>Chromosome-level genome of the transformable northern wattle, Acacia crassicarpa.</title>
        <authorList>
            <person name="Massaro I."/>
            <person name="Sinha N.R."/>
            <person name="Poethig S."/>
            <person name="Leichty A.R."/>
        </authorList>
    </citation>
    <scope>NUCLEOTIDE SEQUENCE</scope>
    <source>
        <strain evidence="1">Acra3RX</strain>
        <tissue evidence="1">Leaf</tissue>
    </source>
</reference>
<protein>
    <recommendedName>
        <fullName evidence="3">Ectonucleotide pyrophosphatase/phosphodiesterase family member 6</fullName>
    </recommendedName>
</protein>
<comment type="caution">
    <text evidence="1">The sequence shown here is derived from an EMBL/GenBank/DDBJ whole genome shotgun (WGS) entry which is preliminary data.</text>
</comment>
<organism evidence="1 2">
    <name type="scientific">Acacia crassicarpa</name>
    <name type="common">northern wattle</name>
    <dbReference type="NCBI Taxonomy" id="499986"/>
    <lineage>
        <taxon>Eukaryota</taxon>
        <taxon>Viridiplantae</taxon>
        <taxon>Streptophyta</taxon>
        <taxon>Embryophyta</taxon>
        <taxon>Tracheophyta</taxon>
        <taxon>Spermatophyta</taxon>
        <taxon>Magnoliopsida</taxon>
        <taxon>eudicotyledons</taxon>
        <taxon>Gunneridae</taxon>
        <taxon>Pentapetalae</taxon>
        <taxon>rosids</taxon>
        <taxon>fabids</taxon>
        <taxon>Fabales</taxon>
        <taxon>Fabaceae</taxon>
        <taxon>Caesalpinioideae</taxon>
        <taxon>mimosoid clade</taxon>
        <taxon>Acacieae</taxon>
        <taxon>Acacia</taxon>
    </lineage>
</organism>
<dbReference type="SUPFAM" id="SSF53649">
    <property type="entry name" value="Alkaline phosphatase-like"/>
    <property type="match status" value="1"/>
</dbReference>
<evidence type="ECO:0008006" key="3">
    <source>
        <dbReference type="Google" id="ProtNLM"/>
    </source>
</evidence>
<dbReference type="Proteomes" id="UP001293593">
    <property type="component" value="Unassembled WGS sequence"/>
</dbReference>
<accession>A0AAE1IYV1</accession>
<sequence>MVLLISSDGFRFGYIFKTCTPIIHRLIANGTKTETGLILVFPSLTFPNHYTIVTSLCPTFHGITNNNFVDPQTSGFFSMAGHETKWWLGEPLSETLINSGLKAATYFWPDSEDHDHQGHKVGPDDPETTKAIAGIAKMIRRLIRGLELTGQMVCLQILKFPVSSNFTLYSVFKNFCVYW</sequence>
<evidence type="ECO:0000313" key="2">
    <source>
        <dbReference type="Proteomes" id="UP001293593"/>
    </source>
</evidence>
<dbReference type="PANTHER" id="PTHR10151:SF120">
    <property type="entry name" value="BIS(5'-ADENOSYL)-TRIPHOSPHATASE"/>
    <property type="match status" value="1"/>
</dbReference>
<evidence type="ECO:0000313" key="1">
    <source>
        <dbReference type="EMBL" id="KAK4260547.1"/>
    </source>
</evidence>
<dbReference type="Pfam" id="PF01663">
    <property type="entry name" value="Phosphodiest"/>
    <property type="match status" value="1"/>
</dbReference>
<proteinExistence type="predicted"/>
<dbReference type="InterPro" id="IPR002591">
    <property type="entry name" value="Phosphodiest/P_Trfase"/>
</dbReference>
<keyword evidence="2" id="KW-1185">Reference proteome</keyword>
<dbReference type="EMBL" id="JAWXYG010000010">
    <property type="protein sequence ID" value="KAK4260547.1"/>
    <property type="molecule type" value="Genomic_DNA"/>
</dbReference>
<gene>
    <name evidence="1" type="ORF">QN277_003645</name>
</gene>